<accession>A0A8K0D051</accession>
<reference evidence="1" key="1">
    <citation type="submission" date="2019-08" db="EMBL/GenBank/DDBJ databases">
        <title>The genome of the North American firefly Photinus pyralis.</title>
        <authorList>
            <consortium name="Photinus pyralis genome working group"/>
            <person name="Fallon T.R."/>
            <person name="Sander Lower S.E."/>
            <person name="Weng J.-K."/>
        </authorList>
    </citation>
    <scope>NUCLEOTIDE SEQUENCE</scope>
    <source>
        <strain evidence="1">TRF0915ILg1</strain>
        <tissue evidence="1">Whole body</tissue>
    </source>
</reference>
<sequence length="84" mass="9711">ISVSDSRIFVAFGELLLGRGQTILICFWGEQVINESQSVANAVCEMDFVGTDVRFQKDFAKLLQRFYGFEKRQFTKSQLNFFMI</sequence>
<evidence type="ECO:0000313" key="1">
    <source>
        <dbReference type="EMBL" id="KAF2894542.1"/>
    </source>
</evidence>
<dbReference type="Proteomes" id="UP000801492">
    <property type="component" value="Unassembled WGS sequence"/>
</dbReference>
<gene>
    <name evidence="1" type="ORF">ILUMI_11630</name>
</gene>
<comment type="caution">
    <text evidence="1">The sequence shown here is derived from an EMBL/GenBank/DDBJ whole genome shotgun (WGS) entry which is preliminary data.</text>
</comment>
<keyword evidence="2" id="KW-1185">Reference proteome</keyword>
<proteinExistence type="predicted"/>
<dbReference type="EMBL" id="VTPC01006919">
    <property type="protein sequence ID" value="KAF2894542.1"/>
    <property type="molecule type" value="Genomic_DNA"/>
</dbReference>
<name>A0A8K0D051_IGNLU</name>
<evidence type="ECO:0000313" key="2">
    <source>
        <dbReference type="Proteomes" id="UP000801492"/>
    </source>
</evidence>
<organism evidence="1 2">
    <name type="scientific">Ignelater luminosus</name>
    <name type="common">Cucubano</name>
    <name type="synonym">Pyrophorus luminosus</name>
    <dbReference type="NCBI Taxonomy" id="2038154"/>
    <lineage>
        <taxon>Eukaryota</taxon>
        <taxon>Metazoa</taxon>
        <taxon>Ecdysozoa</taxon>
        <taxon>Arthropoda</taxon>
        <taxon>Hexapoda</taxon>
        <taxon>Insecta</taxon>
        <taxon>Pterygota</taxon>
        <taxon>Neoptera</taxon>
        <taxon>Endopterygota</taxon>
        <taxon>Coleoptera</taxon>
        <taxon>Polyphaga</taxon>
        <taxon>Elateriformia</taxon>
        <taxon>Elateroidea</taxon>
        <taxon>Elateridae</taxon>
        <taxon>Agrypninae</taxon>
        <taxon>Pyrophorini</taxon>
        <taxon>Ignelater</taxon>
    </lineage>
</organism>
<feature type="non-terminal residue" evidence="1">
    <location>
        <position position="1"/>
    </location>
</feature>
<protein>
    <submittedName>
        <fullName evidence="1">Uncharacterized protein</fullName>
    </submittedName>
</protein>
<dbReference type="OrthoDB" id="6733509at2759"/>
<dbReference type="AlphaFoldDB" id="A0A8K0D051"/>